<evidence type="ECO:0000256" key="7">
    <source>
        <dbReference type="PROSITE-ProRule" id="PRU10141"/>
    </source>
</evidence>
<protein>
    <submittedName>
        <fullName evidence="10">Dual specificity protein kinase YAK1-like</fullName>
    </submittedName>
</protein>
<organism evidence="10 11">
    <name type="scientific">Glycine soja</name>
    <name type="common">Wild soybean</name>
    <dbReference type="NCBI Taxonomy" id="3848"/>
    <lineage>
        <taxon>Eukaryota</taxon>
        <taxon>Viridiplantae</taxon>
        <taxon>Streptophyta</taxon>
        <taxon>Embryophyta</taxon>
        <taxon>Tracheophyta</taxon>
        <taxon>Spermatophyta</taxon>
        <taxon>Magnoliopsida</taxon>
        <taxon>eudicotyledons</taxon>
        <taxon>Gunneridae</taxon>
        <taxon>Pentapetalae</taxon>
        <taxon>rosids</taxon>
        <taxon>fabids</taxon>
        <taxon>Fabales</taxon>
        <taxon>Fabaceae</taxon>
        <taxon>Papilionoideae</taxon>
        <taxon>50 kb inversion clade</taxon>
        <taxon>NPAAA clade</taxon>
        <taxon>indigoferoid/millettioid clade</taxon>
        <taxon>Phaseoleae</taxon>
        <taxon>Glycine</taxon>
        <taxon>Glycine subgen. Soja</taxon>
    </lineage>
</organism>
<accession>A0A445GGN8</accession>
<feature type="domain" description="Protein kinase" evidence="9">
    <location>
        <begin position="78"/>
        <end position="350"/>
    </location>
</feature>
<keyword evidence="11" id="KW-1185">Reference proteome</keyword>
<feature type="region of interest" description="Disordered" evidence="8">
    <location>
        <begin position="782"/>
        <end position="807"/>
    </location>
</feature>
<dbReference type="PROSITE" id="PS50011">
    <property type="entry name" value="PROTEIN_KINASE_DOM"/>
    <property type="match status" value="1"/>
</dbReference>
<comment type="caution">
    <text evidence="10">The sequence shown here is derived from an EMBL/GenBank/DDBJ whole genome shotgun (WGS) entry which is preliminary data.</text>
</comment>
<dbReference type="GO" id="GO:0004713">
    <property type="term" value="F:protein tyrosine kinase activity"/>
    <property type="evidence" value="ECO:0007669"/>
    <property type="project" value="TreeGrafter"/>
</dbReference>
<evidence type="ECO:0000256" key="8">
    <source>
        <dbReference type="SAM" id="MobiDB-lite"/>
    </source>
</evidence>
<dbReference type="AlphaFoldDB" id="A0A445GGN8"/>
<dbReference type="SUPFAM" id="SSF54928">
    <property type="entry name" value="RNA-binding domain, RBD"/>
    <property type="match status" value="1"/>
</dbReference>
<feature type="compositionally biased region" description="Low complexity" evidence="8">
    <location>
        <begin position="687"/>
        <end position="700"/>
    </location>
</feature>
<evidence type="ECO:0000256" key="3">
    <source>
        <dbReference type="ARBA" id="ARBA00022679"/>
    </source>
</evidence>
<name>A0A445GGN8_GLYSO</name>
<comment type="similarity">
    <text evidence="1">Belongs to the protein kinase superfamily. CMGC Ser/Thr protein kinase family. MNB/DYRK subfamily.</text>
</comment>
<dbReference type="PANTHER" id="PTHR24058:SF17">
    <property type="entry name" value="HOMEODOMAIN INTERACTING PROTEIN KINASE, ISOFORM D"/>
    <property type="match status" value="1"/>
</dbReference>
<evidence type="ECO:0000256" key="6">
    <source>
        <dbReference type="ARBA" id="ARBA00022840"/>
    </source>
</evidence>
<evidence type="ECO:0000256" key="5">
    <source>
        <dbReference type="ARBA" id="ARBA00022777"/>
    </source>
</evidence>
<keyword evidence="6 7" id="KW-0067">ATP-binding</keyword>
<dbReference type="GO" id="GO:0004674">
    <property type="term" value="F:protein serine/threonine kinase activity"/>
    <property type="evidence" value="ECO:0007669"/>
    <property type="project" value="UniProtKB-KW"/>
</dbReference>
<evidence type="ECO:0000259" key="9">
    <source>
        <dbReference type="PROSITE" id="PS50011"/>
    </source>
</evidence>
<keyword evidence="5 10" id="KW-0418">Kinase</keyword>
<evidence type="ECO:0000256" key="4">
    <source>
        <dbReference type="ARBA" id="ARBA00022741"/>
    </source>
</evidence>
<dbReference type="InterPro" id="IPR011009">
    <property type="entry name" value="Kinase-like_dom_sf"/>
</dbReference>
<dbReference type="Gene3D" id="1.10.510.10">
    <property type="entry name" value="Transferase(Phosphotransferase) domain 1"/>
    <property type="match status" value="1"/>
</dbReference>
<dbReference type="InterPro" id="IPR008271">
    <property type="entry name" value="Ser/Thr_kinase_AS"/>
</dbReference>
<dbReference type="Gene3D" id="3.30.200.20">
    <property type="entry name" value="Phosphorylase Kinase, domain 1"/>
    <property type="match status" value="1"/>
</dbReference>
<feature type="region of interest" description="Disordered" evidence="8">
    <location>
        <begin position="646"/>
        <end position="729"/>
    </location>
</feature>
<dbReference type="PANTHER" id="PTHR24058">
    <property type="entry name" value="DUAL SPECIFICITY PROTEIN KINASE"/>
    <property type="match status" value="1"/>
</dbReference>
<evidence type="ECO:0000313" key="10">
    <source>
        <dbReference type="EMBL" id="RZB60410.1"/>
    </source>
</evidence>
<feature type="region of interest" description="Disordered" evidence="8">
    <location>
        <begin position="264"/>
        <end position="301"/>
    </location>
</feature>
<dbReference type="Proteomes" id="UP000289340">
    <property type="component" value="Chromosome 16"/>
</dbReference>
<dbReference type="FunFam" id="3.30.200.20:FF:000087">
    <property type="entry name" value="Dual specificity tyrosine-phosphorylation-regulated kinase 1A"/>
    <property type="match status" value="1"/>
</dbReference>
<reference evidence="10 11" key="1">
    <citation type="submission" date="2018-09" db="EMBL/GenBank/DDBJ databases">
        <title>A high-quality reference genome of wild soybean provides a powerful tool to mine soybean genomes.</title>
        <authorList>
            <person name="Xie M."/>
            <person name="Chung C.Y.L."/>
            <person name="Li M.-W."/>
            <person name="Wong F.-L."/>
            <person name="Chan T.-F."/>
            <person name="Lam H.-M."/>
        </authorList>
    </citation>
    <scope>NUCLEOTIDE SEQUENCE [LARGE SCALE GENOMIC DNA]</scope>
    <source>
        <strain evidence="11">cv. W05</strain>
        <tissue evidence="10">Hypocotyl of etiolated seedlings</tissue>
    </source>
</reference>
<gene>
    <name evidence="10" type="ORF">D0Y65_043264</name>
</gene>
<dbReference type="EMBL" id="QZWG01000016">
    <property type="protein sequence ID" value="RZB60410.1"/>
    <property type="molecule type" value="Genomic_DNA"/>
</dbReference>
<dbReference type="GO" id="GO:0005737">
    <property type="term" value="C:cytoplasm"/>
    <property type="evidence" value="ECO:0007669"/>
    <property type="project" value="TreeGrafter"/>
</dbReference>
<dbReference type="InterPro" id="IPR050494">
    <property type="entry name" value="Ser_Thr_dual-spec_kinase"/>
</dbReference>
<proteinExistence type="inferred from homology"/>
<keyword evidence="4 7" id="KW-0547">Nucleotide-binding</keyword>
<evidence type="ECO:0000256" key="2">
    <source>
        <dbReference type="ARBA" id="ARBA00022527"/>
    </source>
</evidence>
<sequence>MPFVPTSQQVLVARLTKEIVETYQICNPQFKYSEDLNPKRFLTSPSVGVLNDGYDNVNSDLILTVNFVLIHLEKNKRYIVKDLLGHGTFGQVAKCWDSDTNSFVAVKIIKNQPAYYQQALVEVTILTTLNKKYDPEDKHHIVRIYDYFVYQRHLCICFELLDTNLYELIKMNHFRGLSLGIVQLFSKQILYGLALLKEAGIIHCDLKPENILLCTSTVKPAEIKIIDFGSACMENRTVYSYIQSRYYRSPEVLLGYQDHHGGRADGKVNARSWSVQRRRNSENADGNNTIEDDGQPHTRDNLQEGQWIQVKSRRKAPSKIFLVIRRAIDELKAPYQATAREWGKVWEVFIPQKRNKQGHKYGFVRFKGVEDGDRLERILDNNIYIQGIKMFVNKPKYQRGGNRVHKSIAGLHNRTDTRPPESDALELKSNQVPMATKLKSYVDVVKNRKKEGEERQGPTSANGLTEVNTEPINIQTTKEKTKWLDKAWVGHLKNKGIFDRVEEELQGVFGVEVKTAYWGHDMVILYDLEEEAVNTLNHKEQVHGGSPFFSLQRWTPEMMPSYRLTWLRIWGVPLTAWDAENLASIVLVCGELIELDAATEDRLRVDIARVLVRTNDKLPIARTVVVKVGGIQYSLYVREELESRWGRGQRVEEEEEEEEDRFPPSPFSTAIVDSDSEPNTHGPQRFSPGSISVSSVGGLSTRSQSCMVERRRRWRNSGNSPNRHGFSSSLVEGASDHNLGLVNISPSSKGCYKADIVSWTKDTVINQKEYGEEMFFQSPELVGRTPKQDCPSQSPATNNSFNNSDFENEEDLHRKIVRELGVSYADKNTCKDKMKHDVINSSIFPQSAVVMGMEQNDP</sequence>
<dbReference type="SUPFAM" id="SSF56112">
    <property type="entry name" value="Protein kinase-like (PK-like)"/>
    <property type="match status" value="1"/>
</dbReference>
<feature type="compositionally biased region" description="Polar residues" evidence="8">
    <location>
        <begin position="716"/>
        <end position="729"/>
    </location>
</feature>
<dbReference type="Pfam" id="PF00069">
    <property type="entry name" value="Pkinase"/>
    <property type="match status" value="1"/>
</dbReference>
<dbReference type="InterPro" id="IPR035979">
    <property type="entry name" value="RBD_domain_sf"/>
</dbReference>
<dbReference type="InterPro" id="IPR017441">
    <property type="entry name" value="Protein_kinase_ATP_BS"/>
</dbReference>
<evidence type="ECO:0000313" key="11">
    <source>
        <dbReference type="Proteomes" id="UP000289340"/>
    </source>
</evidence>
<dbReference type="SMART" id="SM00220">
    <property type="entry name" value="S_TKc"/>
    <property type="match status" value="1"/>
</dbReference>
<evidence type="ECO:0000256" key="1">
    <source>
        <dbReference type="ARBA" id="ARBA00008867"/>
    </source>
</evidence>
<dbReference type="GO" id="GO:0003676">
    <property type="term" value="F:nucleic acid binding"/>
    <property type="evidence" value="ECO:0007669"/>
    <property type="project" value="InterPro"/>
</dbReference>
<keyword evidence="2" id="KW-0723">Serine/threonine-protein kinase</keyword>
<keyword evidence="3" id="KW-0808">Transferase</keyword>
<feature type="binding site" evidence="7">
    <location>
        <position position="107"/>
    </location>
    <ligand>
        <name>ATP</name>
        <dbReference type="ChEBI" id="CHEBI:30616"/>
    </ligand>
</feature>
<dbReference type="PROSITE" id="PS00107">
    <property type="entry name" value="PROTEIN_KINASE_ATP"/>
    <property type="match status" value="1"/>
</dbReference>
<dbReference type="GO" id="GO:0005524">
    <property type="term" value="F:ATP binding"/>
    <property type="evidence" value="ECO:0007669"/>
    <property type="project" value="UniProtKB-UniRule"/>
</dbReference>
<dbReference type="InterPro" id="IPR000719">
    <property type="entry name" value="Prot_kinase_dom"/>
</dbReference>
<dbReference type="PROSITE" id="PS00108">
    <property type="entry name" value="PROTEIN_KINASE_ST"/>
    <property type="match status" value="1"/>
</dbReference>